<dbReference type="AlphaFoldDB" id="A0A828Z1P5"/>
<evidence type="ECO:0000313" key="1">
    <source>
        <dbReference type="EMBL" id="EKR64285.1"/>
    </source>
</evidence>
<gene>
    <name evidence="1" type="ORF">LEP1GSC036_3649</name>
</gene>
<dbReference type="Proteomes" id="UP000001338">
    <property type="component" value="Unassembled WGS sequence"/>
</dbReference>
<sequence length="74" mass="8699">MYNLIDCVLDELKRWDEAPVWFEKAYKLILPTRLSFESRRGVLQTRRERRGDQSRELAKQSGSTTAILDEILEG</sequence>
<name>A0A828Z1P5_9LEPT</name>
<evidence type="ECO:0000313" key="2">
    <source>
        <dbReference type="Proteomes" id="UP000001338"/>
    </source>
</evidence>
<proteinExistence type="predicted"/>
<reference evidence="1 2" key="1">
    <citation type="submission" date="2012-10" db="EMBL/GenBank/DDBJ databases">
        <authorList>
            <person name="Harkins D.M."/>
            <person name="Durkin A.S."/>
            <person name="Brinkac L.M."/>
            <person name="Haft D.H."/>
            <person name="Selengut J.D."/>
            <person name="Sanka R."/>
            <person name="DePew J."/>
            <person name="Purushe J."/>
            <person name="Whelen A.C."/>
            <person name="Vinetz J.M."/>
            <person name="Sutton G.G."/>
            <person name="Nierman W.C."/>
            <person name="Fouts D.E."/>
        </authorList>
    </citation>
    <scope>NUCLEOTIDE SEQUENCE [LARGE SCALE GENOMIC DNA]</scope>
    <source>
        <strain evidence="1 2">2006001853</strain>
    </source>
</reference>
<accession>A0A828Z1P5</accession>
<dbReference type="EMBL" id="AFLV02000048">
    <property type="protein sequence ID" value="EKR64285.1"/>
    <property type="molecule type" value="Genomic_DNA"/>
</dbReference>
<organism evidence="1 2">
    <name type="scientific">Leptospira weilii str. 2006001853</name>
    <dbReference type="NCBI Taxonomy" id="1001589"/>
    <lineage>
        <taxon>Bacteria</taxon>
        <taxon>Pseudomonadati</taxon>
        <taxon>Spirochaetota</taxon>
        <taxon>Spirochaetia</taxon>
        <taxon>Leptospirales</taxon>
        <taxon>Leptospiraceae</taxon>
        <taxon>Leptospira</taxon>
    </lineage>
</organism>
<protein>
    <submittedName>
        <fullName evidence="1">Uncharacterized protein</fullName>
    </submittedName>
</protein>
<comment type="caution">
    <text evidence="1">The sequence shown here is derived from an EMBL/GenBank/DDBJ whole genome shotgun (WGS) entry which is preliminary data.</text>
</comment>